<organism evidence="3 4">
    <name type="scientific">Rhodocytophaga aerolata</name>
    <dbReference type="NCBI Taxonomy" id="455078"/>
    <lineage>
        <taxon>Bacteria</taxon>
        <taxon>Pseudomonadati</taxon>
        <taxon>Bacteroidota</taxon>
        <taxon>Cytophagia</taxon>
        <taxon>Cytophagales</taxon>
        <taxon>Rhodocytophagaceae</taxon>
        <taxon>Rhodocytophaga</taxon>
    </lineage>
</organism>
<name>A0ABT8RIT9_9BACT</name>
<dbReference type="EMBL" id="JAUKPO010000180">
    <property type="protein sequence ID" value="MDO1452013.1"/>
    <property type="molecule type" value="Genomic_DNA"/>
</dbReference>
<dbReference type="Pfam" id="PF13505">
    <property type="entry name" value="OMP_b-brl"/>
    <property type="match status" value="1"/>
</dbReference>
<sequence length="263" mass="29371">MRKLLLIFVFFTLIQLNAFSQKLYLKGAFSISTAAAPMQYNTSYSYYFPENSSNRTEYQVEKGSYGAGLRSIVGLGTMLTDNIGFELETSYLRGAPQKSYFEMYVEDNSDKSITSSSGRLLAFVPSLLVTAKRSIISPYAKAGVLIGRPRVVQETIRTIKFGQTYTSTFEVNGKTALGLQGAIGVKCNISEKFSLFSEITFATLSFTPVKGKTTAYKVNEEDFMHIISEFEKTTDYVTSFSTDDNLDVTKPRKSFNSPLPFNF</sequence>
<dbReference type="Gene3D" id="2.40.160.20">
    <property type="match status" value="1"/>
</dbReference>
<dbReference type="InterPro" id="IPR011250">
    <property type="entry name" value="OMP/PagP_B-barrel"/>
</dbReference>
<reference evidence="3" key="1">
    <citation type="submission" date="2023-07" db="EMBL/GenBank/DDBJ databases">
        <title>The genome sequence of Rhodocytophaga aerolata KACC 12507.</title>
        <authorList>
            <person name="Zhang X."/>
        </authorList>
    </citation>
    <scope>NUCLEOTIDE SEQUENCE</scope>
    <source>
        <strain evidence="3">KACC 12507</strain>
    </source>
</reference>
<comment type="caution">
    <text evidence="3">The sequence shown here is derived from an EMBL/GenBank/DDBJ whole genome shotgun (WGS) entry which is preliminary data.</text>
</comment>
<evidence type="ECO:0000313" key="4">
    <source>
        <dbReference type="Proteomes" id="UP001168528"/>
    </source>
</evidence>
<evidence type="ECO:0000256" key="1">
    <source>
        <dbReference type="ARBA" id="ARBA00022729"/>
    </source>
</evidence>
<dbReference type="Proteomes" id="UP001168528">
    <property type="component" value="Unassembled WGS sequence"/>
</dbReference>
<proteinExistence type="predicted"/>
<keyword evidence="4" id="KW-1185">Reference proteome</keyword>
<evidence type="ECO:0000259" key="2">
    <source>
        <dbReference type="Pfam" id="PF13505"/>
    </source>
</evidence>
<feature type="domain" description="Outer membrane protein beta-barrel" evidence="2">
    <location>
        <begin position="58"/>
        <end position="204"/>
    </location>
</feature>
<dbReference type="InterPro" id="IPR027385">
    <property type="entry name" value="Beta-barrel_OMP"/>
</dbReference>
<feature type="non-terminal residue" evidence="3">
    <location>
        <position position="263"/>
    </location>
</feature>
<accession>A0ABT8RIT9</accession>
<gene>
    <name evidence="3" type="ORF">Q0590_37435</name>
</gene>
<evidence type="ECO:0000313" key="3">
    <source>
        <dbReference type="EMBL" id="MDO1452013.1"/>
    </source>
</evidence>
<dbReference type="RefSeq" id="WP_302042802.1">
    <property type="nucleotide sequence ID" value="NZ_JAUKPO010000180.1"/>
</dbReference>
<dbReference type="SUPFAM" id="SSF56925">
    <property type="entry name" value="OMPA-like"/>
    <property type="match status" value="1"/>
</dbReference>
<protein>
    <submittedName>
        <fullName evidence="3">Outer membrane beta-barrel protein</fullName>
    </submittedName>
</protein>
<keyword evidence="1" id="KW-0732">Signal</keyword>